<dbReference type="Pfam" id="PF23559">
    <property type="entry name" value="WHD_DRP"/>
    <property type="match status" value="1"/>
</dbReference>
<evidence type="ECO:0000256" key="1">
    <source>
        <dbReference type="ARBA" id="ARBA00022614"/>
    </source>
</evidence>
<dbReference type="InterPro" id="IPR056789">
    <property type="entry name" value="LRR_R13L1-DRL21"/>
</dbReference>
<keyword evidence="3" id="KW-0611">Plant defense</keyword>
<keyword evidence="2" id="KW-0677">Repeat</keyword>
<feature type="domain" description="Disease resistance protein winged helix" evidence="5">
    <location>
        <begin position="1"/>
        <end position="56"/>
    </location>
</feature>
<keyword evidence="1" id="KW-0433">Leucine-rich repeat</keyword>
<dbReference type="SUPFAM" id="SSF52058">
    <property type="entry name" value="L domain-like"/>
    <property type="match status" value="1"/>
</dbReference>
<proteinExistence type="predicted"/>
<reference evidence="7 8" key="1">
    <citation type="journal article" date="2020" name="Mol. Plant">
        <title>The Chromosome-Based Rubber Tree Genome Provides New Insights into Spurge Genome Evolution and Rubber Biosynthesis.</title>
        <authorList>
            <person name="Liu J."/>
            <person name="Shi C."/>
            <person name="Shi C.C."/>
            <person name="Li W."/>
            <person name="Zhang Q.J."/>
            <person name="Zhang Y."/>
            <person name="Li K."/>
            <person name="Lu H.F."/>
            <person name="Shi C."/>
            <person name="Zhu S.T."/>
            <person name="Xiao Z.Y."/>
            <person name="Nan H."/>
            <person name="Yue Y."/>
            <person name="Zhu X.G."/>
            <person name="Wu Y."/>
            <person name="Hong X.N."/>
            <person name="Fan G.Y."/>
            <person name="Tong Y."/>
            <person name="Zhang D."/>
            <person name="Mao C.L."/>
            <person name="Liu Y.L."/>
            <person name="Hao S.J."/>
            <person name="Liu W.Q."/>
            <person name="Lv M.Q."/>
            <person name="Zhang H.B."/>
            <person name="Liu Y."/>
            <person name="Hu-Tang G.R."/>
            <person name="Wang J.P."/>
            <person name="Wang J.H."/>
            <person name="Sun Y.H."/>
            <person name="Ni S.B."/>
            <person name="Chen W.B."/>
            <person name="Zhang X.C."/>
            <person name="Jiao Y.N."/>
            <person name="Eichler E.E."/>
            <person name="Li G.H."/>
            <person name="Liu X."/>
            <person name="Gao L.Z."/>
        </authorList>
    </citation>
    <scope>NUCLEOTIDE SEQUENCE [LARGE SCALE GENOMIC DNA]</scope>
    <source>
        <strain evidence="8">cv. GT1</strain>
        <tissue evidence="7">Leaf</tissue>
    </source>
</reference>
<dbReference type="GO" id="GO:0006952">
    <property type="term" value="P:defense response"/>
    <property type="evidence" value="ECO:0007669"/>
    <property type="project" value="UniProtKB-KW"/>
</dbReference>
<evidence type="ECO:0008006" key="9">
    <source>
        <dbReference type="Google" id="ProtNLM"/>
    </source>
</evidence>
<evidence type="ECO:0000313" key="7">
    <source>
        <dbReference type="EMBL" id="KAF2320299.1"/>
    </source>
</evidence>
<keyword evidence="8" id="KW-1185">Reference proteome</keyword>
<feature type="domain" description="R13L1/DRL21-like LRR repeat region" evidence="6">
    <location>
        <begin position="125"/>
        <end position="194"/>
    </location>
</feature>
<evidence type="ECO:0000259" key="5">
    <source>
        <dbReference type="Pfam" id="PF23559"/>
    </source>
</evidence>
<dbReference type="Proteomes" id="UP000467840">
    <property type="component" value="Chromosome 10"/>
</dbReference>
<dbReference type="Pfam" id="PF25019">
    <property type="entry name" value="LRR_R13L1-DRL21"/>
    <property type="match status" value="1"/>
</dbReference>
<comment type="caution">
    <text evidence="7">The sequence shown here is derived from an EMBL/GenBank/DDBJ whole genome shotgun (WGS) entry which is preliminary data.</text>
</comment>
<evidence type="ECO:0000256" key="2">
    <source>
        <dbReference type="ARBA" id="ARBA00022737"/>
    </source>
</evidence>
<accession>A0A6A6N7X3</accession>
<protein>
    <recommendedName>
        <fullName evidence="9">NB-ARC domain-containing protein</fullName>
    </recommendedName>
</protein>
<evidence type="ECO:0000259" key="6">
    <source>
        <dbReference type="Pfam" id="PF25019"/>
    </source>
</evidence>
<dbReference type="PANTHER" id="PTHR36766:SF38">
    <property type="entry name" value="DISEASE RESISTANCE PROTEIN RGA3"/>
    <property type="match status" value="1"/>
</dbReference>
<sequence>MAQGYVKSSDPSQCLIDVGLEYFGDLLWRSFFQEVEKDDLGNYTTCKMHDLMHDLAMSVVGEECTSSNFEANKVRTFLLLWSMSCGNEEETPQIKELCNAMSALSCLRVLDLHGLGIMSVPRSVEKLKHLRIEQLERELEIVNLGYVKNGKSEFKAANLKEKQHLQSLALEWNKDGDDSEGANDVENDEMEVVKHTAPTKI</sequence>
<name>A0A6A6N7X3_HEVBR</name>
<organism evidence="7 8">
    <name type="scientific">Hevea brasiliensis</name>
    <name type="common">Para rubber tree</name>
    <name type="synonym">Siphonia brasiliensis</name>
    <dbReference type="NCBI Taxonomy" id="3981"/>
    <lineage>
        <taxon>Eukaryota</taxon>
        <taxon>Viridiplantae</taxon>
        <taxon>Streptophyta</taxon>
        <taxon>Embryophyta</taxon>
        <taxon>Tracheophyta</taxon>
        <taxon>Spermatophyta</taxon>
        <taxon>Magnoliopsida</taxon>
        <taxon>eudicotyledons</taxon>
        <taxon>Gunneridae</taxon>
        <taxon>Pentapetalae</taxon>
        <taxon>rosids</taxon>
        <taxon>fabids</taxon>
        <taxon>Malpighiales</taxon>
        <taxon>Euphorbiaceae</taxon>
        <taxon>Crotonoideae</taxon>
        <taxon>Micrandreae</taxon>
        <taxon>Hevea</taxon>
    </lineage>
</organism>
<dbReference type="AlphaFoldDB" id="A0A6A6N7X3"/>
<evidence type="ECO:0000313" key="8">
    <source>
        <dbReference type="Proteomes" id="UP000467840"/>
    </source>
</evidence>
<evidence type="ECO:0000256" key="3">
    <source>
        <dbReference type="ARBA" id="ARBA00022821"/>
    </source>
</evidence>
<dbReference type="Gene3D" id="3.80.10.10">
    <property type="entry name" value="Ribonuclease Inhibitor"/>
    <property type="match status" value="1"/>
</dbReference>
<dbReference type="EMBL" id="JAAGAX010000003">
    <property type="protein sequence ID" value="KAF2320299.1"/>
    <property type="molecule type" value="Genomic_DNA"/>
</dbReference>
<evidence type="ECO:0000256" key="4">
    <source>
        <dbReference type="SAM" id="MobiDB-lite"/>
    </source>
</evidence>
<dbReference type="InterPro" id="IPR032675">
    <property type="entry name" value="LRR_dom_sf"/>
</dbReference>
<feature type="compositionally biased region" description="Acidic residues" evidence="4">
    <location>
        <begin position="177"/>
        <end position="190"/>
    </location>
</feature>
<gene>
    <name evidence="7" type="ORF">GH714_026902</name>
</gene>
<dbReference type="InterPro" id="IPR058922">
    <property type="entry name" value="WHD_DRP"/>
</dbReference>
<feature type="region of interest" description="Disordered" evidence="4">
    <location>
        <begin position="174"/>
        <end position="201"/>
    </location>
</feature>
<dbReference type="PANTHER" id="PTHR36766">
    <property type="entry name" value="PLANT BROAD-SPECTRUM MILDEW RESISTANCE PROTEIN RPW8"/>
    <property type="match status" value="1"/>
</dbReference>